<reference evidence="1 2" key="1">
    <citation type="submission" date="2024-04" db="EMBL/GenBank/DDBJ databases">
        <title>Tritrichomonas musculus Genome.</title>
        <authorList>
            <person name="Alves-Ferreira E."/>
            <person name="Grigg M."/>
            <person name="Lorenzi H."/>
            <person name="Galac M."/>
        </authorList>
    </citation>
    <scope>NUCLEOTIDE SEQUENCE [LARGE SCALE GENOMIC DNA]</scope>
    <source>
        <strain evidence="1 2">EAF2021</strain>
    </source>
</reference>
<comment type="caution">
    <text evidence="1">The sequence shown here is derived from an EMBL/GenBank/DDBJ whole genome shotgun (WGS) entry which is preliminary data.</text>
</comment>
<protein>
    <recommendedName>
        <fullName evidence="3">DUF3447 domain-containing protein</fullName>
    </recommendedName>
</protein>
<evidence type="ECO:0000313" key="1">
    <source>
        <dbReference type="EMBL" id="KAK8885116.1"/>
    </source>
</evidence>
<proteinExistence type="predicted"/>
<accession>A0ABR2K1X1</accession>
<dbReference type="PANTHER" id="PTHR24159">
    <property type="match status" value="1"/>
</dbReference>
<dbReference type="EMBL" id="JAPFFF010000008">
    <property type="protein sequence ID" value="KAK8885116.1"/>
    <property type="molecule type" value="Genomic_DNA"/>
</dbReference>
<evidence type="ECO:0000313" key="2">
    <source>
        <dbReference type="Proteomes" id="UP001470230"/>
    </source>
</evidence>
<gene>
    <name evidence="1" type="ORF">M9Y10_044245</name>
</gene>
<dbReference type="SUPFAM" id="SSF48403">
    <property type="entry name" value="Ankyrin repeat"/>
    <property type="match status" value="1"/>
</dbReference>
<name>A0ABR2K1X1_9EUKA</name>
<dbReference type="Proteomes" id="UP001470230">
    <property type="component" value="Unassembled WGS sequence"/>
</dbReference>
<dbReference type="InterPro" id="IPR036770">
    <property type="entry name" value="Ankyrin_rpt-contain_sf"/>
</dbReference>
<sequence length="386" mass="45578">MSIQAYNEQKKELQNNLLAYIENESNDTSNLETLINCIESQKILEDQGEFRELLKLISKIFKNHHRNSSFIQKNEELLSRLSGQIKQTFSNSDIFEIFKNNKRLLLYLIQNQIIQIDKSIADSIIMKCEEKYFYPEIKPLISEKEGEDIKNSLLEIDSEIFDTFEKNRQTGENESIICELIRNDSVEEFISYVTKVNFDLNYSIKPSIFETNSFLIGKNPKLIEYSAFYGSIQILQFLSRNKIELKPSLWLYAIHSNDADMIHFLEQNQISPSDSSYEECIHESIKCHHNDIAAYIHENYLDKSAEEENLNEKYNSNVLYYSFRYYNYSFFPDDFGNKFIILYLCQFNYHKLVFLLLDSMTVNVNITTISNQLIINDYISNQFFFV</sequence>
<organism evidence="1 2">
    <name type="scientific">Tritrichomonas musculus</name>
    <dbReference type="NCBI Taxonomy" id="1915356"/>
    <lineage>
        <taxon>Eukaryota</taxon>
        <taxon>Metamonada</taxon>
        <taxon>Parabasalia</taxon>
        <taxon>Tritrichomonadida</taxon>
        <taxon>Tritrichomonadidae</taxon>
        <taxon>Tritrichomonas</taxon>
    </lineage>
</organism>
<evidence type="ECO:0008006" key="3">
    <source>
        <dbReference type="Google" id="ProtNLM"/>
    </source>
</evidence>
<dbReference type="PANTHER" id="PTHR24159:SF5">
    <property type="entry name" value="ANK_REP_REGION DOMAIN-CONTAINING PROTEIN"/>
    <property type="match status" value="1"/>
</dbReference>
<keyword evidence="2" id="KW-1185">Reference proteome</keyword>